<sequence length="165" mass="18304">MVERGKLVVWALGGGIPPVRLELNGLDVLSLLTIVVASHRAPDLLFCPLPWYDRMVRSVRANLVGFVPAGKEQTWFTDEEEEEEEDDDEGGVDESLFNLEFCVAVKLNANRMVVGTLRGFDQFMNLVVDNTEEVNGNERTDIGMVVIRGNSVVTVEALEPVSRAQ</sequence>
<proteinExistence type="predicted"/>
<organism evidence="1 2">
    <name type="scientific">Rhododendron molle</name>
    <name type="common">Chinese azalea</name>
    <name type="synonym">Azalea mollis</name>
    <dbReference type="NCBI Taxonomy" id="49168"/>
    <lineage>
        <taxon>Eukaryota</taxon>
        <taxon>Viridiplantae</taxon>
        <taxon>Streptophyta</taxon>
        <taxon>Embryophyta</taxon>
        <taxon>Tracheophyta</taxon>
        <taxon>Spermatophyta</taxon>
        <taxon>Magnoliopsida</taxon>
        <taxon>eudicotyledons</taxon>
        <taxon>Gunneridae</taxon>
        <taxon>Pentapetalae</taxon>
        <taxon>asterids</taxon>
        <taxon>Ericales</taxon>
        <taxon>Ericaceae</taxon>
        <taxon>Ericoideae</taxon>
        <taxon>Rhodoreae</taxon>
        <taxon>Rhododendron</taxon>
    </lineage>
</organism>
<evidence type="ECO:0000313" key="1">
    <source>
        <dbReference type="EMBL" id="KAI8551378.1"/>
    </source>
</evidence>
<comment type="caution">
    <text evidence="1">The sequence shown here is derived from an EMBL/GenBank/DDBJ whole genome shotgun (WGS) entry which is preliminary data.</text>
</comment>
<gene>
    <name evidence="1" type="ORF">RHMOL_Rhmol06G0181200</name>
</gene>
<name>A0ACC0NFX0_RHOML</name>
<keyword evidence="2" id="KW-1185">Reference proteome</keyword>
<dbReference type="Proteomes" id="UP001062846">
    <property type="component" value="Chromosome 6"/>
</dbReference>
<reference evidence="1" key="1">
    <citation type="submission" date="2022-02" db="EMBL/GenBank/DDBJ databases">
        <title>Plant Genome Project.</title>
        <authorList>
            <person name="Zhang R.-G."/>
        </authorList>
    </citation>
    <scope>NUCLEOTIDE SEQUENCE</scope>
    <source>
        <strain evidence="1">AT1</strain>
    </source>
</reference>
<accession>A0ACC0NFX0</accession>
<dbReference type="EMBL" id="CM046393">
    <property type="protein sequence ID" value="KAI8551378.1"/>
    <property type="molecule type" value="Genomic_DNA"/>
</dbReference>
<protein>
    <submittedName>
        <fullName evidence="1">Uncharacterized protein</fullName>
    </submittedName>
</protein>
<evidence type="ECO:0000313" key="2">
    <source>
        <dbReference type="Proteomes" id="UP001062846"/>
    </source>
</evidence>